<protein>
    <recommendedName>
        <fullName evidence="3">DUF736 domain-containing protein</fullName>
    </recommendedName>
</protein>
<gene>
    <name evidence="1" type="ORF">BES08_29015</name>
</gene>
<evidence type="ECO:0000313" key="2">
    <source>
        <dbReference type="Proteomes" id="UP000094626"/>
    </source>
</evidence>
<sequence>MNIGEFKVVNGRTLGWIATRTIDLPQLGLRPVESEHERAPLFEILALNVGNRWVQVGALWEAVARNSTGEAFLQGSIDDPSLSEPLSIALFGNEEDGFRVAWRRQQPRDVFAPVIRGGQRRDGGGDVGFGESTAAPGGDLVGAGAGFDDEIAF</sequence>
<dbReference type="KEGG" id="nre:BES08_29015"/>
<keyword evidence="2" id="KW-1185">Reference proteome</keyword>
<keyword evidence="1" id="KW-0614">Plasmid</keyword>
<dbReference type="EMBL" id="CP017077">
    <property type="protein sequence ID" value="AOR80843.1"/>
    <property type="molecule type" value="Genomic_DNA"/>
</dbReference>
<organism evidence="1 2">
    <name type="scientific">Novosphingobium resinovorum</name>
    <dbReference type="NCBI Taxonomy" id="158500"/>
    <lineage>
        <taxon>Bacteria</taxon>
        <taxon>Pseudomonadati</taxon>
        <taxon>Pseudomonadota</taxon>
        <taxon>Alphaproteobacteria</taxon>
        <taxon>Sphingomonadales</taxon>
        <taxon>Sphingomonadaceae</taxon>
        <taxon>Novosphingobium</taxon>
    </lineage>
</organism>
<dbReference type="AlphaFoldDB" id="A0A1D8AFF6"/>
<dbReference type="OrthoDB" id="7408907at2"/>
<evidence type="ECO:0000313" key="1">
    <source>
        <dbReference type="EMBL" id="AOR80843.1"/>
    </source>
</evidence>
<dbReference type="RefSeq" id="WP_008828809.1">
    <property type="nucleotide sequence ID" value="NZ_CP017077.1"/>
</dbReference>
<proteinExistence type="predicted"/>
<dbReference type="Proteomes" id="UP000094626">
    <property type="component" value="Plasmid pSA2"/>
</dbReference>
<name>A0A1D8AFF6_9SPHN</name>
<geneLocation type="plasmid" evidence="1 2">
    <name>pSA2</name>
</geneLocation>
<reference evidence="2" key="1">
    <citation type="journal article" date="2017" name="J. Biotechnol.">
        <title>Complete genome sequence of Novosphingobium resinovorum SA1, a versatile xenobiotic-degrading bacterium capable of utilizing sulfanilic acid.</title>
        <authorList>
            <person name="Hegedus B."/>
            <person name="Kos P.B."/>
            <person name="Balint B."/>
            <person name="Maroti G."/>
            <person name="Gan H.M."/>
            <person name="Perei K."/>
            <person name="Rakhely G."/>
        </authorList>
    </citation>
    <scope>NUCLEOTIDE SEQUENCE [LARGE SCALE GENOMIC DNA]</scope>
    <source>
        <strain evidence="2">SA1</strain>
    </source>
</reference>
<accession>A0A1D8AFF6</accession>
<dbReference type="Pfam" id="PF05284">
    <property type="entry name" value="DUF736"/>
    <property type="match status" value="1"/>
</dbReference>
<dbReference type="InterPro" id="IPR007948">
    <property type="entry name" value="DUF736"/>
</dbReference>
<evidence type="ECO:0008006" key="3">
    <source>
        <dbReference type="Google" id="ProtNLM"/>
    </source>
</evidence>